<evidence type="ECO:0000313" key="11">
    <source>
        <dbReference type="EMBL" id="KAK7291009.1"/>
    </source>
</evidence>
<dbReference type="AlphaFoldDB" id="A0AAN9J543"/>
<dbReference type="SMART" id="SM00389">
    <property type="entry name" value="HOX"/>
    <property type="match status" value="1"/>
</dbReference>
<keyword evidence="6" id="KW-0804">Transcription</keyword>
<dbReference type="InterPro" id="IPR006563">
    <property type="entry name" value="POX_dom"/>
</dbReference>
<sequence length="529" mass="59570">MYIAPLDMGGRSSTVIDENTQHPRPKPIIHCYSFDLNSQNFIINGIPMLSVEQNEPTRYVQMDGQFTNPASIADDSNPFATSQGTETTPASLAARIGLQENLENSETMSPSLYSSEALGPYIFNNWLDTSYPLAATFGNRGYDEVNGNEKWNVNKFLKVPEVDASRFQPYSSIGNMDSNGWTSSNAVNLNNYTYNSSNFSNELSLSLATSPTTSSEKSCSDGQASCSNRELFMSLVSNRHVAFSPAILRSRYLAGIQEILAQIAAFSFENLEEINNSAASVREGGNKSSSTFTPNRRVVINHNENAMLEGRAESPLQKHAAESNKSQLLTLLQLVDDQYSHCLDDIHTVVSAFHAVTELDPHIHAHFALQTMSLLYKDLRERISNHILALGLDSNNSCSKDKELSVETSLIEKQWALQQLKRKDQLWRPQRGLAETSVSVLRAWMFQNFLHPYPNDAEKHLLAVKSGLTRSQVSNWFINARVRLWKPMIEEMYAEMDRRKALRNEEEMESSHNRSSMSMMSYQMFNINN</sequence>
<gene>
    <name evidence="11" type="ORF">RIF29_05844</name>
</gene>
<evidence type="ECO:0000256" key="4">
    <source>
        <dbReference type="ARBA" id="ARBA00023125"/>
    </source>
</evidence>
<dbReference type="InterPro" id="IPR008422">
    <property type="entry name" value="KN_HD"/>
</dbReference>
<feature type="region of interest" description="Disordered" evidence="9">
    <location>
        <begin position="1"/>
        <end position="22"/>
    </location>
</feature>
<evidence type="ECO:0000256" key="1">
    <source>
        <dbReference type="ARBA" id="ARBA00004123"/>
    </source>
</evidence>
<evidence type="ECO:0000256" key="9">
    <source>
        <dbReference type="SAM" id="MobiDB-lite"/>
    </source>
</evidence>
<accession>A0AAN9J543</accession>
<evidence type="ECO:0000256" key="6">
    <source>
        <dbReference type="ARBA" id="ARBA00023163"/>
    </source>
</evidence>
<name>A0AAN9J543_CROPI</name>
<comment type="similarity">
    <text evidence="2">Belongs to the TALE/BELL homeobox family.</text>
</comment>
<dbReference type="PROSITE" id="PS50071">
    <property type="entry name" value="HOMEOBOX_2"/>
    <property type="match status" value="1"/>
</dbReference>
<dbReference type="GO" id="GO:0006355">
    <property type="term" value="P:regulation of DNA-templated transcription"/>
    <property type="evidence" value="ECO:0007669"/>
    <property type="project" value="InterPro"/>
</dbReference>
<keyword evidence="4 8" id="KW-0238">DNA-binding</keyword>
<dbReference type="SMART" id="SM00574">
    <property type="entry name" value="POX"/>
    <property type="match status" value="1"/>
</dbReference>
<feature type="domain" description="Homeobox" evidence="10">
    <location>
        <begin position="424"/>
        <end position="487"/>
    </location>
</feature>
<evidence type="ECO:0000256" key="2">
    <source>
        <dbReference type="ARBA" id="ARBA00006454"/>
    </source>
</evidence>
<comment type="subcellular location">
    <subcellularLocation>
        <location evidence="1 8">Nucleus</location>
    </subcellularLocation>
</comment>
<dbReference type="Gene3D" id="1.10.10.60">
    <property type="entry name" value="Homeodomain-like"/>
    <property type="match status" value="1"/>
</dbReference>
<feature type="DNA-binding region" description="Homeobox" evidence="8">
    <location>
        <begin position="426"/>
        <end position="488"/>
    </location>
</feature>
<reference evidence="11 12" key="1">
    <citation type="submission" date="2024-01" db="EMBL/GenBank/DDBJ databases">
        <title>The genomes of 5 underutilized Papilionoideae crops provide insights into root nodulation and disease resistanc.</title>
        <authorList>
            <person name="Yuan L."/>
        </authorList>
    </citation>
    <scope>NUCLEOTIDE SEQUENCE [LARGE SCALE GENOMIC DNA]</scope>
    <source>
        <strain evidence="11">ZHUSHIDOU_FW_LH</strain>
        <tissue evidence="11">Leaf</tissue>
    </source>
</reference>
<dbReference type="PANTHER" id="PTHR11850">
    <property type="entry name" value="HOMEOBOX PROTEIN TRANSCRIPTION FACTORS"/>
    <property type="match status" value="1"/>
</dbReference>
<evidence type="ECO:0000256" key="3">
    <source>
        <dbReference type="ARBA" id="ARBA00023015"/>
    </source>
</evidence>
<dbReference type="Pfam" id="PF05920">
    <property type="entry name" value="Homeobox_KN"/>
    <property type="match status" value="1"/>
</dbReference>
<dbReference type="InterPro" id="IPR001356">
    <property type="entry name" value="HD"/>
</dbReference>
<evidence type="ECO:0000259" key="10">
    <source>
        <dbReference type="PROSITE" id="PS50071"/>
    </source>
</evidence>
<dbReference type="InterPro" id="IPR009057">
    <property type="entry name" value="Homeodomain-like_sf"/>
</dbReference>
<keyword evidence="12" id="KW-1185">Reference proteome</keyword>
<keyword evidence="7 8" id="KW-0539">Nucleus</keyword>
<evidence type="ECO:0000256" key="8">
    <source>
        <dbReference type="PROSITE-ProRule" id="PRU00108"/>
    </source>
</evidence>
<evidence type="ECO:0000256" key="5">
    <source>
        <dbReference type="ARBA" id="ARBA00023155"/>
    </source>
</evidence>
<dbReference type="InterPro" id="IPR050224">
    <property type="entry name" value="TALE_homeobox"/>
</dbReference>
<dbReference type="CDD" id="cd00086">
    <property type="entry name" value="homeodomain"/>
    <property type="match status" value="1"/>
</dbReference>
<keyword evidence="5 8" id="KW-0371">Homeobox</keyword>
<evidence type="ECO:0000313" key="12">
    <source>
        <dbReference type="Proteomes" id="UP001372338"/>
    </source>
</evidence>
<keyword evidence="3" id="KW-0805">Transcription regulation</keyword>
<proteinExistence type="inferred from homology"/>
<dbReference type="GO" id="GO:0005634">
    <property type="term" value="C:nucleus"/>
    <property type="evidence" value="ECO:0007669"/>
    <property type="project" value="UniProtKB-SubCell"/>
</dbReference>
<evidence type="ECO:0000256" key="7">
    <source>
        <dbReference type="ARBA" id="ARBA00023242"/>
    </source>
</evidence>
<dbReference type="EMBL" id="JAYWIO010000001">
    <property type="protein sequence ID" value="KAK7291009.1"/>
    <property type="molecule type" value="Genomic_DNA"/>
</dbReference>
<protein>
    <recommendedName>
        <fullName evidence="10">Homeobox domain-containing protein</fullName>
    </recommendedName>
</protein>
<comment type="caution">
    <text evidence="11">The sequence shown here is derived from an EMBL/GenBank/DDBJ whole genome shotgun (WGS) entry which is preliminary data.</text>
</comment>
<dbReference type="SUPFAM" id="SSF46689">
    <property type="entry name" value="Homeodomain-like"/>
    <property type="match status" value="1"/>
</dbReference>
<organism evidence="11 12">
    <name type="scientific">Crotalaria pallida</name>
    <name type="common">Smooth rattlebox</name>
    <name type="synonym">Crotalaria striata</name>
    <dbReference type="NCBI Taxonomy" id="3830"/>
    <lineage>
        <taxon>Eukaryota</taxon>
        <taxon>Viridiplantae</taxon>
        <taxon>Streptophyta</taxon>
        <taxon>Embryophyta</taxon>
        <taxon>Tracheophyta</taxon>
        <taxon>Spermatophyta</taxon>
        <taxon>Magnoliopsida</taxon>
        <taxon>eudicotyledons</taxon>
        <taxon>Gunneridae</taxon>
        <taxon>Pentapetalae</taxon>
        <taxon>rosids</taxon>
        <taxon>fabids</taxon>
        <taxon>Fabales</taxon>
        <taxon>Fabaceae</taxon>
        <taxon>Papilionoideae</taxon>
        <taxon>50 kb inversion clade</taxon>
        <taxon>genistoids sensu lato</taxon>
        <taxon>core genistoids</taxon>
        <taxon>Crotalarieae</taxon>
        <taxon>Crotalaria</taxon>
    </lineage>
</organism>
<dbReference type="Pfam" id="PF07526">
    <property type="entry name" value="POX"/>
    <property type="match status" value="1"/>
</dbReference>
<dbReference type="GO" id="GO:0003677">
    <property type="term" value="F:DNA binding"/>
    <property type="evidence" value="ECO:0007669"/>
    <property type="project" value="UniProtKB-UniRule"/>
</dbReference>
<dbReference type="Proteomes" id="UP001372338">
    <property type="component" value="Unassembled WGS sequence"/>
</dbReference>